<dbReference type="EMBL" id="JAOSKY010000002">
    <property type="protein sequence ID" value="MCU7247216.1"/>
    <property type="molecule type" value="Genomic_DNA"/>
</dbReference>
<comment type="caution">
    <text evidence="3">The sequence shown here is derived from an EMBL/GenBank/DDBJ whole genome shotgun (WGS) entry which is preliminary data.</text>
</comment>
<reference evidence="3" key="2">
    <citation type="journal article" date="2023" name="mSystems">
        <title>Charting the Lipopeptidome of Nonpathogenic Pseudomonas.</title>
        <authorList>
            <person name="Cesa-Luna C."/>
            <person name="Geudens N."/>
            <person name="Girard L."/>
            <person name="De Roo V."/>
            <person name="Maklad H.R."/>
            <person name="Martins J.C."/>
            <person name="Hofte M."/>
            <person name="De Mot R."/>
        </authorList>
    </citation>
    <scope>NUCLEOTIDE SEQUENCE</scope>
    <source>
        <strain evidence="3">B1M3-32</strain>
    </source>
</reference>
<feature type="domain" description="LysR substrate-binding" evidence="2">
    <location>
        <begin position="3"/>
        <end position="94"/>
    </location>
</feature>
<accession>A0A9X3B1Q1</accession>
<organism evidence="3 4">
    <name type="scientific">Pseudomonas koreensis</name>
    <dbReference type="NCBI Taxonomy" id="198620"/>
    <lineage>
        <taxon>Bacteria</taxon>
        <taxon>Pseudomonadati</taxon>
        <taxon>Pseudomonadota</taxon>
        <taxon>Gammaproteobacteria</taxon>
        <taxon>Pseudomonadales</taxon>
        <taxon>Pseudomonadaceae</taxon>
        <taxon>Pseudomonas</taxon>
    </lineage>
</organism>
<dbReference type="Pfam" id="PF03466">
    <property type="entry name" value="LysR_substrate"/>
    <property type="match status" value="1"/>
</dbReference>
<evidence type="ECO:0000259" key="2">
    <source>
        <dbReference type="Pfam" id="PF03466"/>
    </source>
</evidence>
<feature type="region of interest" description="Disordered" evidence="1">
    <location>
        <begin position="115"/>
        <end position="138"/>
    </location>
</feature>
<dbReference type="AlphaFoldDB" id="A0A9X3B1Q1"/>
<evidence type="ECO:0000313" key="4">
    <source>
        <dbReference type="Proteomes" id="UP001139955"/>
    </source>
</evidence>
<evidence type="ECO:0000256" key="1">
    <source>
        <dbReference type="SAM" id="MobiDB-lite"/>
    </source>
</evidence>
<name>A0A9X3B1Q1_9PSED</name>
<dbReference type="RefSeq" id="WP_301621198.1">
    <property type="nucleotide sequence ID" value="NZ_JAOSKY010000002.1"/>
</dbReference>
<protein>
    <submittedName>
        <fullName evidence="3">LysR substrate-binding domain-containing protein</fullName>
    </submittedName>
</protein>
<sequence length="138" mass="15851">MDTEIDLAIRTREFEPDSNITTRKLAETKRVLAASRAYLAERGRPRTVEDLLNQDLQIYSHANQPRVIQFTKGKESKVIEIDAVLECNDGQIIRVHQGSRGHFDLTAVHHLQRDRLRRTHSSSDRMGAAQAHHQHRVP</sequence>
<keyword evidence="4" id="KW-1185">Reference proteome</keyword>
<dbReference type="InterPro" id="IPR005119">
    <property type="entry name" value="LysR_subst-bd"/>
</dbReference>
<dbReference type="Proteomes" id="UP001139955">
    <property type="component" value="Unassembled WGS sequence"/>
</dbReference>
<dbReference type="SUPFAM" id="SSF53850">
    <property type="entry name" value="Periplasmic binding protein-like II"/>
    <property type="match status" value="1"/>
</dbReference>
<proteinExistence type="predicted"/>
<gene>
    <name evidence="3" type="ORF">OC940_05285</name>
</gene>
<evidence type="ECO:0000313" key="3">
    <source>
        <dbReference type="EMBL" id="MCU7247216.1"/>
    </source>
</evidence>
<dbReference type="Gene3D" id="3.40.190.10">
    <property type="entry name" value="Periplasmic binding protein-like II"/>
    <property type="match status" value="2"/>
</dbReference>
<reference evidence="3" key="1">
    <citation type="submission" date="2022-09" db="EMBL/GenBank/DDBJ databases">
        <authorList>
            <person name="Cesa-Luna C."/>
            <person name="Girard L."/>
            <person name="Lood C."/>
            <person name="Hofte M."/>
            <person name="De Mot R."/>
        </authorList>
    </citation>
    <scope>NUCLEOTIDE SEQUENCE</scope>
    <source>
        <strain evidence="3">B1M3-32</strain>
    </source>
</reference>